<organism evidence="1 2">
    <name type="scientific">Rhodococcoides kyotonense</name>
    <dbReference type="NCBI Taxonomy" id="398843"/>
    <lineage>
        <taxon>Bacteria</taxon>
        <taxon>Bacillati</taxon>
        <taxon>Actinomycetota</taxon>
        <taxon>Actinomycetes</taxon>
        <taxon>Mycobacteriales</taxon>
        <taxon>Nocardiaceae</taxon>
        <taxon>Rhodococcoides</taxon>
    </lineage>
</organism>
<protein>
    <recommendedName>
        <fullName evidence="3">DUF4126 domain-containing protein</fullName>
    </recommendedName>
</protein>
<reference evidence="2" key="1">
    <citation type="submission" date="2017-06" db="EMBL/GenBank/DDBJ databases">
        <authorList>
            <person name="Varghese N."/>
            <person name="Submissions S."/>
        </authorList>
    </citation>
    <scope>NUCLEOTIDE SEQUENCE [LARGE SCALE GENOMIC DNA]</scope>
    <source>
        <strain evidence="2">JCM 23211</strain>
    </source>
</reference>
<dbReference type="Proteomes" id="UP000198327">
    <property type="component" value="Unassembled WGS sequence"/>
</dbReference>
<gene>
    <name evidence="1" type="ORF">SAMN05421642_11295</name>
</gene>
<name>A0A239L6Z4_9NOCA</name>
<evidence type="ECO:0000313" key="2">
    <source>
        <dbReference type="Proteomes" id="UP000198327"/>
    </source>
</evidence>
<dbReference type="AlphaFoldDB" id="A0A239L6Z4"/>
<proteinExistence type="predicted"/>
<dbReference type="RefSeq" id="WP_089249580.1">
    <property type="nucleotide sequence ID" value="NZ_FZOW01000012.1"/>
</dbReference>
<evidence type="ECO:0008006" key="3">
    <source>
        <dbReference type="Google" id="ProtNLM"/>
    </source>
</evidence>
<sequence length="149" mass="14812">MTLTSRSALLSAAIGTASGLRSSVGISAGLLTWFRGSKHERLSVGASALITAGELTMDKLPTTPSRLDPAPLGGRILAGVGAAYAIARRTGENPVLSAVIGGVTSVAGSYAGASYRGWASKKVPPVAAAVVEDAAALAIGAAVLDRVRA</sequence>
<accession>A0A239L6Z4</accession>
<keyword evidence="2" id="KW-1185">Reference proteome</keyword>
<dbReference type="OrthoDB" id="9812409at2"/>
<dbReference type="EMBL" id="FZOW01000012">
    <property type="protein sequence ID" value="SNT26377.1"/>
    <property type="molecule type" value="Genomic_DNA"/>
</dbReference>
<evidence type="ECO:0000313" key="1">
    <source>
        <dbReference type="EMBL" id="SNT26377.1"/>
    </source>
</evidence>